<keyword evidence="9" id="KW-0472">Membrane</keyword>
<evidence type="ECO:0000256" key="8">
    <source>
        <dbReference type="SAM" id="MobiDB-lite"/>
    </source>
</evidence>
<feature type="binding site" evidence="7">
    <location>
        <position position="57"/>
    </location>
    <ligand>
        <name>ATP</name>
        <dbReference type="ChEBI" id="CHEBI:30616"/>
    </ligand>
</feature>
<dbReference type="InterPro" id="IPR011009">
    <property type="entry name" value="Kinase-like_dom_sf"/>
</dbReference>
<dbReference type="InterPro" id="IPR008266">
    <property type="entry name" value="Tyr_kinase_AS"/>
</dbReference>
<evidence type="ECO:0000313" key="12">
    <source>
        <dbReference type="Proteomes" id="UP001235712"/>
    </source>
</evidence>
<feature type="transmembrane region" description="Helical" evidence="9">
    <location>
        <begin position="341"/>
        <end position="360"/>
    </location>
</feature>
<evidence type="ECO:0000256" key="5">
    <source>
        <dbReference type="ARBA" id="ARBA00022777"/>
    </source>
</evidence>
<protein>
    <recommendedName>
        <fullName evidence="1">non-specific serine/threonine protein kinase</fullName>
        <ecNumber evidence="1">2.7.11.1</ecNumber>
    </recommendedName>
</protein>
<sequence>MDLPPFSQTSAEPGKPPEPSAPPDVPGFRPHTLLGRGAHGEVWQAEDLITGEEVALKIGRRSTPFEGPDGLEHEIALLSRIEHPHIVRMRRVVDLPDDKVALVLDLAAGGSLAALVAARGTLPPGEVVTVIVPIVAALEHLHQSGLVHGDVSPGNILFGADGCPRLGDLGVAQMFGDRNEDIWNTPGFADPLVLESVGPVSAAMRQAADVRALAASSWFALTGRAPSGMRGENEAEHAVVPAVEGDVSLGPAYPAQDRALREVLATCLSPDPGQRPGLAEFADLAWQAAHPAPIRLARVPTEPPMQMLTTRRVAPRAVAESPKHPAPVREPTRRTVPVSRLVMLLLAVGMVGALTAGFGWRLLRSATDVSATVGDMRKDASVTPVTPVTDAVAEKGQEPFGPAEALGPELTEALERIGQVRSQAFARVSEGDLSRADEAGSPAHRSDEALLKRLKANGYRLEKVRYRIGRVEVVRIRGRTAVVRAEVSTSGHQQVRNDGATAEDVPASGPAPMVFTLRALGNAGEGSGRWRVRDVQAAEEK</sequence>
<name>A0ABT9P690_9ACTN</name>
<dbReference type="SUPFAM" id="SSF56112">
    <property type="entry name" value="Protein kinase-like (PK-like)"/>
    <property type="match status" value="1"/>
</dbReference>
<keyword evidence="9" id="KW-0812">Transmembrane</keyword>
<keyword evidence="9" id="KW-1133">Transmembrane helix</keyword>
<dbReference type="Gene3D" id="1.10.510.10">
    <property type="entry name" value="Transferase(Phosphotransferase) domain 1"/>
    <property type="match status" value="1"/>
</dbReference>
<evidence type="ECO:0000256" key="2">
    <source>
        <dbReference type="ARBA" id="ARBA00022527"/>
    </source>
</evidence>
<organism evidence="11 12">
    <name type="scientific">Kineosporia succinea</name>
    <dbReference type="NCBI Taxonomy" id="84632"/>
    <lineage>
        <taxon>Bacteria</taxon>
        <taxon>Bacillati</taxon>
        <taxon>Actinomycetota</taxon>
        <taxon>Actinomycetes</taxon>
        <taxon>Kineosporiales</taxon>
        <taxon>Kineosporiaceae</taxon>
        <taxon>Kineosporia</taxon>
    </lineage>
</organism>
<keyword evidence="5" id="KW-0418">Kinase</keyword>
<accession>A0ABT9P690</accession>
<proteinExistence type="predicted"/>
<dbReference type="EMBL" id="JAUSQZ010000001">
    <property type="protein sequence ID" value="MDP9828201.1"/>
    <property type="molecule type" value="Genomic_DNA"/>
</dbReference>
<dbReference type="PROSITE" id="PS00107">
    <property type="entry name" value="PROTEIN_KINASE_ATP"/>
    <property type="match status" value="1"/>
</dbReference>
<dbReference type="PROSITE" id="PS00109">
    <property type="entry name" value="PROTEIN_KINASE_TYR"/>
    <property type="match status" value="1"/>
</dbReference>
<reference evidence="11 12" key="1">
    <citation type="submission" date="2023-07" db="EMBL/GenBank/DDBJ databases">
        <title>Sequencing the genomes of 1000 actinobacteria strains.</title>
        <authorList>
            <person name="Klenk H.-P."/>
        </authorList>
    </citation>
    <scope>NUCLEOTIDE SEQUENCE [LARGE SCALE GENOMIC DNA]</scope>
    <source>
        <strain evidence="11 12">DSM 44388</strain>
    </source>
</reference>
<dbReference type="Proteomes" id="UP001235712">
    <property type="component" value="Unassembled WGS sequence"/>
</dbReference>
<evidence type="ECO:0000256" key="6">
    <source>
        <dbReference type="ARBA" id="ARBA00022840"/>
    </source>
</evidence>
<evidence type="ECO:0000256" key="1">
    <source>
        <dbReference type="ARBA" id="ARBA00012513"/>
    </source>
</evidence>
<gene>
    <name evidence="11" type="ORF">J2S57_003950</name>
</gene>
<comment type="caution">
    <text evidence="11">The sequence shown here is derived from an EMBL/GenBank/DDBJ whole genome shotgun (WGS) entry which is preliminary data.</text>
</comment>
<keyword evidence="6 7" id="KW-0067">ATP-binding</keyword>
<evidence type="ECO:0000313" key="11">
    <source>
        <dbReference type="EMBL" id="MDP9828201.1"/>
    </source>
</evidence>
<feature type="region of interest" description="Disordered" evidence="8">
    <location>
        <begin position="311"/>
        <end position="332"/>
    </location>
</feature>
<feature type="domain" description="Protein kinase" evidence="10">
    <location>
        <begin position="28"/>
        <end position="293"/>
    </location>
</feature>
<feature type="region of interest" description="Disordered" evidence="8">
    <location>
        <begin position="489"/>
        <end position="508"/>
    </location>
</feature>
<evidence type="ECO:0000259" key="10">
    <source>
        <dbReference type="PROSITE" id="PS50011"/>
    </source>
</evidence>
<keyword evidence="12" id="KW-1185">Reference proteome</keyword>
<dbReference type="EC" id="2.7.11.1" evidence="1"/>
<dbReference type="Pfam" id="PF00069">
    <property type="entry name" value="Pkinase"/>
    <property type="match status" value="1"/>
</dbReference>
<dbReference type="InterPro" id="IPR000719">
    <property type="entry name" value="Prot_kinase_dom"/>
</dbReference>
<evidence type="ECO:0000256" key="7">
    <source>
        <dbReference type="PROSITE-ProRule" id="PRU10141"/>
    </source>
</evidence>
<dbReference type="CDD" id="cd14014">
    <property type="entry name" value="STKc_PknB_like"/>
    <property type="match status" value="1"/>
</dbReference>
<keyword evidence="2" id="KW-0723">Serine/threonine-protein kinase</keyword>
<keyword evidence="3" id="KW-0808">Transferase</keyword>
<feature type="region of interest" description="Disordered" evidence="8">
    <location>
        <begin position="1"/>
        <end position="31"/>
    </location>
</feature>
<evidence type="ECO:0000256" key="9">
    <source>
        <dbReference type="SAM" id="Phobius"/>
    </source>
</evidence>
<dbReference type="PANTHER" id="PTHR43289">
    <property type="entry name" value="MITOGEN-ACTIVATED PROTEIN KINASE KINASE KINASE 20-RELATED"/>
    <property type="match status" value="1"/>
</dbReference>
<dbReference type="PROSITE" id="PS50011">
    <property type="entry name" value="PROTEIN_KINASE_DOM"/>
    <property type="match status" value="1"/>
</dbReference>
<dbReference type="InterPro" id="IPR017441">
    <property type="entry name" value="Protein_kinase_ATP_BS"/>
</dbReference>
<keyword evidence="4 7" id="KW-0547">Nucleotide-binding</keyword>
<dbReference type="PANTHER" id="PTHR43289:SF6">
    <property type="entry name" value="SERINE_THREONINE-PROTEIN KINASE NEKL-3"/>
    <property type="match status" value="1"/>
</dbReference>
<feature type="compositionally biased region" description="Pro residues" evidence="8">
    <location>
        <begin position="14"/>
        <end position="25"/>
    </location>
</feature>
<dbReference type="RefSeq" id="WP_307245152.1">
    <property type="nucleotide sequence ID" value="NZ_JAUSQZ010000001.1"/>
</dbReference>
<evidence type="ECO:0000256" key="3">
    <source>
        <dbReference type="ARBA" id="ARBA00022679"/>
    </source>
</evidence>
<evidence type="ECO:0000256" key="4">
    <source>
        <dbReference type="ARBA" id="ARBA00022741"/>
    </source>
</evidence>